<evidence type="ECO:0000313" key="2">
    <source>
        <dbReference type="Proteomes" id="UP000076482"/>
    </source>
</evidence>
<proteinExistence type="predicted"/>
<accession>A0A164QTA2</accession>
<dbReference type="Proteomes" id="UP000076482">
    <property type="component" value="Unassembled WGS sequence"/>
</dbReference>
<evidence type="ECO:0000313" key="1">
    <source>
        <dbReference type="EMBL" id="KZD72156.1"/>
    </source>
</evidence>
<protein>
    <submittedName>
        <fullName evidence="1">Uncharacterized protein</fullName>
    </submittedName>
</protein>
<comment type="caution">
    <text evidence="1">The sequence shown here is derived from an EMBL/GenBank/DDBJ whole genome shotgun (WGS) entry which is preliminary data.</text>
</comment>
<reference evidence="1 2" key="1">
    <citation type="submission" date="2015-09" db="EMBL/GenBank/DDBJ databases">
        <title>Bacillus cereus food isolates.</title>
        <authorList>
            <person name="Boekhorst J."/>
        </authorList>
    </citation>
    <scope>NUCLEOTIDE SEQUENCE [LARGE SCALE GENOMIC DNA]</scope>
    <source>
        <strain evidence="1 2">B4088</strain>
    </source>
</reference>
<dbReference type="AlphaFoldDB" id="A0A164QTA2"/>
<name>A0A164QTA2_BACCE</name>
<dbReference type="EMBL" id="LJKE01000015">
    <property type="protein sequence ID" value="KZD72156.1"/>
    <property type="molecule type" value="Genomic_DNA"/>
</dbReference>
<gene>
    <name evidence="1" type="ORF">B4088_0617</name>
</gene>
<sequence>MADVHQERVKRGCFCEKVVMGNYLLQKILSLYYLTKNELQRGGL</sequence>
<organism evidence="1 2">
    <name type="scientific">Bacillus cereus</name>
    <dbReference type="NCBI Taxonomy" id="1396"/>
    <lineage>
        <taxon>Bacteria</taxon>
        <taxon>Bacillati</taxon>
        <taxon>Bacillota</taxon>
        <taxon>Bacilli</taxon>
        <taxon>Bacillales</taxon>
        <taxon>Bacillaceae</taxon>
        <taxon>Bacillus</taxon>
        <taxon>Bacillus cereus group</taxon>
    </lineage>
</organism>